<dbReference type="InterPro" id="IPR052901">
    <property type="entry name" value="Bact_TGase-like"/>
</dbReference>
<dbReference type="SMART" id="SM00460">
    <property type="entry name" value="TGc"/>
    <property type="match status" value="1"/>
</dbReference>
<feature type="transmembrane region" description="Helical" evidence="2">
    <location>
        <begin position="139"/>
        <end position="159"/>
    </location>
</feature>
<comment type="caution">
    <text evidence="4">The sequence shown here is derived from an EMBL/GenBank/DDBJ whole genome shotgun (WGS) entry which is preliminary data.</text>
</comment>
<dbReference type="Gene3D" id="3.10.620.30">
    <property type="match status" value="1"/>
</dbReference>
<keyword evidence="2" id="KW-1133">Transmembrane helix</keyword>
<evidence type="ECO:0000256" key="2">
    <source>
        <dbReference type="SAM" id="Phobius"/>
    </source>
</evidence>
<evidence type="ECO:0000256" key="1">
    <source>
        <dbReference type="SAM" id="MobiDB-lite"/>
    </source>
</evidence>
<feature type="transmembrane region" description="Helical" evidence="2">
    <location>
        <begin position="165"/>
        <end position="186"/>
    </location>
</feature>
<keyword evidence="2" id="KW-0812">Transmembrane</keyword>
<dbReference type="PANTHER" id="PTHR42736:SF1">
    <property type="entry name" value="PROTEIN-GLUTAMINE GAMMA-GLUTAMYLTRANSFERASE"/>
    <property type="match status" value="1"/>
</dbReference>
<dbReference type="InterPro" id="IPR002931">
    <property type="entry name" value="Transglutaminase-like"/>
</dbReference>
<dbReference type="RefSeq" id="WP_382391517.1">
    <property type="nucleotide sequence ID" value="NZ_JBHUNA010000007.1"/>
</dbReference>
<feature type="domain" description="Transglutaminase-like" evidence="3">
    <location>
        <begin position="475"/>
        <end position="552"/>
    </location>
</feature>
<protein>
    <submittedName>
        <fullName evidence="4">DUF4129 domain-containing transglutaminase family protein</fullName>
    </submittedName>
</protein>
<feature type="compositionally biased region" description="Acidic residues" evidence="1">
    <location>
        <begin position="591"/>
        <end position="604"/>
    </location>
</feature>
<name>A0ABW5V2L4_9BACI</name>
<feature type="compositionally biased region" description="Acidic residues" evidence="1">
    <location>
        <begin position="566"/>
        <end position="583"/>
    </location>
</feature>
<dbReference type="InterPro" id="IPR038765">
    <property type="entry name" value="Papain-like_cys_pep_sf"/>
</dbReference>
<dbReference type="SUPFAM" id="SSF54001">
    <property type="entry name" value="Cysteine proteinases"/>
    <property type="match status" value="1"/>
</dbReference>
<organism evidence="4 5">
    <name type="scientific">Lentibacillus juripiscarius</name>
    <dbReference type="NCBI Taxonomy" id="257446"/>
    <lineage>
        <taxon>Bacteria</taxon>
        <taxon>Bacillati</taxon>
        <taxon>Bacillota</taxon>
        <taxon>Bacilli</taxon>
        <taxon>Bacillales</taxon>
        <taxon>Bacillaceae</taxon>
        <taxon>Lentibacillus</taxon>
    </lineage>
</organism>
<dbReference type="Pfam" id="PF01841">
    <property type="entry name" value="Transglut_core"/>
    <property type="match status" value="1"/>
</dbReference>
<keyword evidence="2" id="KW-0472">Membrane</keyword>
<feature type="region of interest" description="Disordered" evidence="1">
    <location>
        <begin position="566"/>
        <end position="604"/>
    </location>
</feature>
<dbReference type="Proteomes" id="UP001597502">
    <property type="component" value="Unassembled WGS sequence"/>
</dbReference>
<feature type="transmembrane region" description="Helical" evidence="2">
    <location>
        <begin position="613"/>
        <end position="631"/>
    </location>
</feature>
<reference evidence="5" key="1">
    <citation type="journal article" date="2019" name="Int. J. Syst. Evol. Microbiol.">
        <title>The Global Catalogue of Microorganisms (GCM) 10K type strain sequencing project: providing services to taxonomists for standard genome sequencing and annotation.</title>
        <authorList>
            <consortium name="The Broad Institute Genomics Platform"/>
            <consortium name="The Broad Institute Genome Sequencing Center for Infectious Disease"/>
            <person name="Wu L."/>
            <person name="Ma J."/>
        </authorList>
    </citation>
    <scope>NUCLEOTIDE SEQUENCE [LARGE SCALE GENOMIC DNA]</scope>
    <source>
        <strain evidence="5">TISTR 1535</strain>
    </source>
</reference>
<feature type="transmembrane region" description="Helical" evidence="2">
    <location>
        <begin position="7"/>
        <end position="26"/>
    </location>
</feature>
<dbReference type="PANTHER" id="PTHR42736">
    <property type="entry name" value="PROTEIN-GLUTAMINE GAMMA-GLUTAMYLTRANSFERASE"/>
    <property type="match status" value="1"/>
</dbReference>
<sequence>MKKQVPFLYTSLLYICAFILFLEWIYPVNQIGEVTNLTVFILYTLFCFFISMLHVKWWISVPLKGFGMLFIIDALYLPGVFLGSEWLDYLVMEISYNINALFSQHWYELTPTFRSALFLLLIWMLSYLLYYWFIVMKRIFVFVLLTFIYLSVLDTFTAYDADAAIVRTFIVSLVALGMSNFYKLIDRESIRFSWLKKAPVWMVPLISVTLFATLFGYATPKFDPQWPDPVPFIQSAAENAGGPGAGSAIQKVGYGTDDSRLGGGFVQDYSTVFQAVAKNDHYWRVETKDTYTGKGWKKSSEPSFQPQQNGNISLETFQDSVETEQWTDTVSFQGDKSLKKLVYPYGIKKADMPKDLNLLLDSKFGEIRPERNGGAANPAKYSVTYEKPSFAIDKLREVSGKDGDFPEEVRERYTQLPTSLPDRVGELAKEITAQDDNRYDRARAIESYFGRSGFSYQIKNVPVPEENQDYVDQFLFDSKAGYCDNYSTSMTVMLRSLDIPARWVKGFTSGEVIRTGDSTDDYDVYEVTNANAHSWVEVYFPGSGWVPFEPTQGFSNLADFHMNMDEPEQDDTLETPETEEPEQEPERMPEEEAASDSASQDDDSGADGFQLNWWYVLAGSALLAVSGFMVYRLRFRWKTIFLFRKLQRNKDAKTFQDAYHYLLKALAHDGMPKHSDQTLREFSDRVDAQYNTGAMKQLTLHYERMLYKNEQYPEQTDELPQVWKQLMRQITS</sequence>
<gene>
    <name evidence="4" type="ORF">ACFSUO_04520</name>
</gene>
<keyword evidence="5" id="KW-1185">Reference proteome</keyword>
<evidence type="ECO:0000313" key="4">
    <source>
        <dbReference type="EMBL" id="MFD2760238.1"/>
    </source>
</evidence>
<feature type="transmembrane region" description="Helical" evidence="2">
    <location>
        <begin position="198"/>
        <end position="218"/>
    </location>
</feature>
<accession>A0ABW5V2L4</accession>
<evidence type="ECO:0000259" key="3">
    <source>
        <dbReference type="SMART" id="SM00460"/>
    </source>
</evidence>
<proteinExistence type="predicted"/>
<feature type="transmembrane region" description="Helical" evidence="2">
    <location>
        <begin position="113"/>
        <end position="132"/>
    </location>
</feature>
<feature type="transmembrane region" description="Helical" evidence="2">
    <location>
        <begin position="38"/>
        <end position="59"/>
    </location>
</feature>
<dbReference type="Pfam" id="PF13559">
    <property type="entry name" value="DUF4129"/>
    <property type="match status" value="1"/>
</dbReference>
<feature type="transmembrane region" description="Helical" evidence="2">
    <location>
        <begin position="66"/>
        <end position="87"/>
    </location>
</feature>
<dbReference type="EMBL" id="JBHUNA010000007">
    <property type="protein sequence ID" value="MFD2760238.1"/>
    <property type="molecule type" value="Genomic_DNA"/>
</dbReference>
<evidence type="ECO:0000313" key="5">
    <source>
        <dbReference type="Proteomes" id="UP001597502"/>
    </source>
</evidence>
<dbReference type="InterPro" id="IPR025403">
    <property type="entry name" value="TgpA-like_C"/>
</dbReference>